<comment type="caution">
    <text evidence="1">The sequence shown here is derived from an EMBL/GenBank/DDBJ whole genome shotgun (WGS) entry which is preliminary data.</text>
</comment>
<dbReference type="RefSeq" id="WP_116100066.1">
    <property type="nucleotide sequence ID" value="NZ_QNVU01000072.1"/>
</dbReference>
<dbReference type="Proteomes" id="UP000256924">
    <property type="component" value="Unassembled WGS sequence"/>
</dbReference>
<name>A0A3D9AHJ3_9FLAO</name>
<keyword evidence="2" id="KW-1185">Reference proteome</keyword>
<evidence type="ECO:0000313" key="1">
    <source>
        <dbReference type="EMBL" id="REC40635.1"/>
    </source>
</evidence>
<gene>
    <name evidence="1" type="ORF">DRF68_19860</name>
</gene>
<sequence length="70" mass="8201">MKNFLYIDAKGGVVLLNTKHILYFKARIDNNTSYINIHLSNGSVIETMDVWKNFTDVTLQQYIKYLSEKK</sequence>
<reference evidence="1 2" key="1">
    <citation type="journal article" date="2004" name="Emerg. Infect. Dis.">
        <title>Amoebae-resisting bacteria isolated from human nasal swabs by amoebal coculture.</title>
        <authorList>
            <person name="Greub G."/>
            <person name="La Scola B."/>
            <person name="Raoult D."/>
        </authorList>
    </citation>
    <scope>NUCLEOTIDE SEQUENCE [LARGE SCALE GENOMIC DNA]</scope>
    <source>
        <strain evidence="1 2">CCUG 51329</strain>
    </source>
</reference>
<organism evidence="1 2">
    <name type="scientific">Candidatus Chryseobacterium massiliense</name>
    <dbReference type="NCBI Taxonomy" id="204089"/>
    <lineage>
        <taxon>Bacteria</taxon>
        <taxon>Pseudomonadati</taxon>
        <taxon>Bacteroidota</taxon>
        <taxon>Flavobacteriia</taxon>
        <taxon>Flavobacteriales</taxon>
        <taxon>Weeksellaceae</taxon>
        <taxon>Chryseobacterium group</taxon>
        <taxon>Chryseobacterium</taxon>
    </lineage>
</organism>
<dbReference type="EMBL" id="QNVU01000072">
    <property type="protein sequence ID" value="REC40635.1"/>
    <property type="molecule type" value="Genomic_DNA"/>
</dbReference>
<dbReference type="AlphaFoldDB" id="A0A3D9AHJ3"/>
<accession>A0A3D9AHJ3</accession>
<evidence type="ECO:0000313" key="2">
    <source>
        <dbReference type="Proteomes" id="UP000256924"/>
    </source>
</evidence>
<proteinExistence type="predicted"/>
<protein>
    <submittedName>
        <fullName evidence="1">Uncharacterized protein</fullName>
    </submittedName>
</protein>